<dbReference type="InterPro" id="IPR005502">
    <property type="entry name" value="Ribosyl_crysJ1"/>
</dbReference>
<evidence type="ECO:0000313" key="4">
    <source>
        <dbReference type="EMBL" id="PRX56396.1"/>
    </source>
</evidence>
<feature type="binding site" evidence="3">
    <location>
        <position position="110"/>
    </location>
    <ligand>
        <name>Mg(2+)</name>
        <dbReference type="ChEBI" id="CHEBI:18420"/>
        <label>1</label>
    </ligand>
</feature>
<comment type="cofactor">
    <cofactor evidence="3">
        <name>Mg(2+)</name>
        <dbReference type="ChEBI" id="CHEBI:18420"/>
    </cofactor>
    <text evidence="3">Binds 2 magnesium ions per subunit.</text>
</comment>
<accession>A0A2T0MFT9</accession>
<reference evidence="4 5" key="1">
    <citation type="submission" date="2018-03" db="EMBL/GenBank/DDBJ databases">
        <title>Genomic Encyclopedia of Archaeal and Bacterial Type Strains, Phase II (KMG-II): from individual species to whole genera.</title>
        <authorList>
            <person name="Goeker M."/>
        </authorList>
    </citation>
    <scope>NUCLEOTIDE SEQUENCE [LARGE SCALE GENOMIC DNA]</scope>
    <source>
        <strain evidence="4 5">DSM 25027</strain>
    </source>
</reference>
<dbReference type="GO" id="GO:0016787">
    <property type="term" value="F:hydrolase activity"/>
    <property type="evidence" value="ECO:0007669"/>
    <property type="project" value="UniProtKB-KW"/>
</dbReference>
<gene>
    <name evidence="4" type="ORF">CLV81_0393</name>
</gene>
<proteinExistence type="inferred from homology"/>
<comment type="similarity">
    <text evidence="1">Belongs to the ADP-ribosylglycohydrolase family.</text>
</comment>
<evidence type="ECO:0000256" key="2">
    <source>
        <dbReference type="ARBA" id="ARBA00022801"/>
    </source>
</evidence>
<feature type="binding site" evidence="3">
    <location>
        <position position="401"/>
    </location>
    <ligand>
        <name>Mg(2+)</name>
        <dbReference type="ChEBI" id="CHEBI:18420"/>
        <label>1</label>
    </ligand>
</feature>
<feature type="binding site" evidence="3">
    <location>
        <position position="111"/>
    </location>
    <ligand>
        <name>Mg(2+)</name>
        <dbReference type="ChEBI" id="CHEBI:18420"/>
        <label>1</label>
    </ligand>
</feature>
<organism evidence="4 5">
    <name type="scientific">Flagellimonas meridianipacifica</name>
    <dbReference type="NCBI Taxonomy" id="1080225"/>
    <lineage>
        <taxon>Bacteria</taxon>
        <taxon>Pseudomonadati</taxon>
        <taxon>Bacteroidota</taxon>
        <taxon>Flavobacteriia</taxon>
        <taxon>Flavobacteriales</taxon>
        <taxon>Flavobacteriaceae</taxon>
        <taxon>Flagellimonas</taxon>
    </lineage>
</organism>
<dbReference type="OrthoDB" id="9761704at2"/>
<dbReference type="RefSeq" id="WP_106143380.1">
    <property type="nucleotide sequence ID" value="NZ_PVYX01000001.1"/>
</dbReference>
<dbReference type="Proteomes" id="UP000237640">
    <property type="component" value="Unassembled WGS sequence"/>
</dbReference>
<dbReference type="PANTHER" id="PTHR16222">
    <property type="entry name" value="ADP-RIBOSYLGLYCOHYDROLASE"/>
    <property type="match status" value="1"/>
</dbReference>
<feature type="binding site" evidence="3">
    <location>
        <position position="398"/>
    </location>
    <ligand>
        <name>Mg(2+)</name>
        <dbReference type="ChEBI" id="CHEBI:18420"/>
        <label>1</label>
    </ligand>
</feature>
<dbReference type="SUPFAM" id="SSF101478">
    <property type="entry name" value="ADP-ribosylglycohydrolase"/>
    <property type="match status" value="1"/>
</dbReference>
<keyword evidence="3" id="KW-0479">Metal-binding</keyword>
<feature type="binding site" evidence="3">
    <location>
        <position position="109"/>
    </location>
    <ligand>
        <name>Mg(2+)</name>
        <dbReference type="ChEBI" id="CHEBI:18420"/>
        <label>1</label>
    </ligand>
</feature>
<dbReference type="InterPro" id="IPR050792">
    <property type="entry name" value="ADP-ribosylglycohydrolase"/>
</dbReference>
<sequence>MSIKSTFIISLVALILSCKEETPKLVLPSPVKPIYGKRQIDLSKEELHDRVLGALVGSAIGDAMGLSTEMWNRKDIQRRYGYITGLTPATSGQSAEGSWAHNLPEGATTDDTRWKVALARYIITGPTPPNANAFAQFIIDYYQDNAKTLADRTILAEPDSLDAKIEKINWIKEWARVALAFQEGGTSYEQARDRFYGGEISCAGMLYTPMFGLLALNAESAYQLAYEHTIFDMGYGRDISSIAAVMCNMALQTQDMDSILQAHAYIDPYAYQDSRLIGRIPRGIARGVENYILAALEIEEIPLVPSLVLNDSLIVGKIGDAPALVIHKDSVRIKVPENFPGNTLDWYRQEAIYQALERNKHMIAFHAGEIWEILYAGLFYGNGDFTKTMQFIVNYGRDNDTVAAIAGMILGAKDGFDKLPEPLRTQVLSTNKELLGIDLVALAQDLTNHIYESRP</sequence>
<comment type="caution">
    <text evidence="4">The sequence shown here is derived from an EMBL/GenBank/DDBJ whole genome shotgun (WGS) entry which is preliminary data.</text>
</comment>
<dbReference type="Gene3D" id="1.10.4080.10">
    <property type="entry name" value="ADP-ribosylation/Crystallin J1"/>
    <property type="match status" value="1"/>
</dbReference>
<protein>
    <submittedName>
        <fullName evidence="4">ADP-ribosylglycohydrolase</fullName>
    </submittedName>
</protein>
<keyword evidence="3" id="KW-0460">Magnesium</keyword>
<dbReference type="InterPro" id="IPR036705">
    <property type="entry name" value="Ribosyl_crysJ1_sf"/>
</dbReference>
<dbReference type="AlphaFoldDB" id="A0A2T0MFT9"/>
<evidence type="ECO:0000313" key="5">
    <source>
        <dbReference type="Proteomes" id="UP000237640"/>
    </source>
</evidence>
<dbReference type="EMBL" id="PVYX01000001">
    <property type="protein sequence ID" value="PRX56396.1"/>
    <property type="molecule type" value="Genomic_DNA"/>
</dbReference>
<dbReference type="PANTHER" id="PTHR16222:SF24">
    <property type="entry name" value="ADP-RIBOSYLHYDROLASE ARH3"/>
    <property type="match status" value="1"/>
</dbReference>
<dbReference type="GO" id="GO:0046872">
    <property type="term" value="F:metal ion binding"/>
    <property type="evidence" value="ECO:0007669"/>
    <property type="project" value="UniProtKB-KW"/>
</dbReference>
<name>A0A2T0MFT9_9FLAO</name>
<dbReference type="Pfam" id="PF03747">
    <property type="entry name" value="ADP_ribosyl_GH"/>
    <property type="match status" value="1"/>
</dbReference>
<keyword evidence="2 4" id="KW-0378">Hydrolase</keyword>
<dbReference type="PROSITE" id="PS51257">
    <property type="entry name" value="PROKAR_LIPOPROTEIN"/>
    <property type="match status" value="1"/>
</dbReference>
<evidence type="ECO:0000256" key="1">
    <source>
        <dbReference type="ARBA" id="ARBA00010702"/>
    </source>
</evidence>
<keyword evidence="5" id="KW-1185">Reference proteome</keyword>
<evidence type="ECO:0000256" key="3">
    <source>
        <dbReference type="PIRSR" id="PIRSR605502-1"/>
    </source>
</evidence>
<feature type="binding site" evidence="3">
    <location>
        <position position="400"/>
    </location>
    <ligand>
        <name>Mg(2+)</name>
        <dbReference type="ChEBI" id="CHEBI:18420"/>
        <label>1</label>
    </ligand>
</feature>